<keyword evidence="16" id="KW-0206">Cytoskeleton</keyword>
<feature type="compositionally biased region" description="Polar residues" evidence="20">
    <location>
        <begin position="1111"/>
        <end position="1121"/>
    </location>
</feature>
<dbReference type="RefSeq" id="XP_014538944.1">
    <property type="nucleotide sequence ID" value="XM_014683458.1"/>
</dbReference>
<comment type="similarity">
    <text evidence="4">Belongs to the SLA1 family.</text>
</comment>
<keyword evidence="12" id="KW-0677">Repeat</keyword>
<feature type="compositionally biased region" description="Basic and acidic residues" evidence="20">
    <location>
        <begin position="195"/>
        <end position="210"/>
    </location>
</feature>
<feature type="compositionally biased region" description="Pro residues" evidence="20">
    <location>
        <begin position="1059"/>
        <end position="1069"/>
    </location>
</feature>
<dbReference type="InterPro" id="IPR013761">
    <property type="entry name" value="SAM/pointed_sf"/>
</dbReference>
<feature type="compositionally biased region" description="Basic and acidic residues" evidence="20">
    <location>
        <begin position="736"/>
        <end position="746"/>
    </location>
</feature>
<protein>
    <recommendedName>
        <fullName evidence="7">Actin cytoskeleton-regulatory complex protein SLA1</fullName>
    </recommendedName>
    <alternativeName>
        <fullName evidence="5 6">High osmolarity signaling protein SHO1</fullName>
    </alternativeName>
    <alternativeName>
        <fullName evidence="17 18">Osmosensor SHO1</fullName>
    </alternativeName>
</protein>
<feature type="region of interest" description="Disordered" evidence="20">
    <location>
        <begin position="485"/>
        <end position="519"/>
    </location>
</feature>
<feature type="compositionally biased region" description="Polar residues" evidence="20">
    <location>
        <begin position="863"/>
        <end position="878"/>
    </location>
</feature>
<dbReference type="Gene3D" id="2.30.30.700">
    <property type="entry name" value="SLA1 homology domain 1"/>
    <property type="match status" value="1"/>
</dbReference>
<dbReference type="Pfam" id="PF00018">
    <property type="entry name" value="SH3_1"/>
    <property type="match status" value="3"/>
</dbReference>
<evidence type="ECO:0000256" key="13">
    <source>
        <dbReference type="ARBA" id="ARBA00022753"/>
    </source>
</evidence>
<evidence type="ECO:0000256" key="19">
    <source>
        <dbReference type="PROSITE-ProRule" id="PRU00192"/>
    </source>
</evidence>
<keyword evidence="9" id="KW-1003">Cell membrane</keyword>
<feature type="region of interest" description="Disordered" evidence="20">
    <location>
        <begin position="191"/>
        <end position="280"/>
    </location>
</feature>
<feature type="compositionally biased region" description="Pro residues" evidence="20">
    <location>
        <begin position="816"/>
        <end position="829"/>
    </location>
</feature>
<keyword evidence="13" id="KW-0967">Endosome</keyword>
<feature type="compositionally biased region" description="Low complexity" evidence="20">
    <location>
        <begin position="747"/>
        <end position="766"/>
    </location>
</feature>
<feature type="region of interest" description="Disordered" evidence="20">
    <location>
        <begin position="966"/>
        <end position="1121"/>
    </location>
</feature>
<evidence type="ECO:0000256" key="5">
    <source>
        <dbReference type="ARBA" id="ARBA00016255"/>
    </source>
</evidence>
<dbReference type="Gene3D" id="2.30.30.40">
    <property type="entry name" value="SH3 Domains"/>
    <property type="match status" value="3"/>
</dbReference>
<evidence type="ECO:0000313" key="23">
    <source>
        <dbReference type="Proteomes" id="UP000595662"/>
    </source>
</evidence>
<evidence type="ECO:0000256" key="7">
    <source>
        <dbReference type="ARBA" id="ARBA00020357"/>
    </source>
</evidence>
<proteinExistence type="inferred from homology"/>
<dbReference type="InterPro" id="IPR035821">
    <property type="entry name" value="Sla1_SH3_3"/>
</dbReference>
<evidence type="ECO:0000256" key="4">
    <source>
        <dbReference type="ARBA" id="ARBA00007948"/>
    </source>
</evidence>
<feature type="compositionally biased region" description="Basic and acidic residues" evidence="20">
    <location>
        <begin position="491"/>
        <end position="519"/>
    </location>
</feature>
<evidence type="ECO:0000256" key="12">
    <source>
        <dbReference type="ARBA" id="ARBA00022737"/>
    </source>
</evidence>
<name>A0A7T7BQ39_PENDI</name>
<evidence type="ECO:0000256" key="8">
    <source>
        <dbReference type="ARBA" id="ARBA00022443"/>
    </source>
</evidence>
<keyword evidence="10" id="KW-0963">Cytoplasm</keyword>
<dbReference type="PROSITE" id="PS50002">
    <property type="entry name" value="SH3"/>
    <property type="match status" value="3"/>
</dbReference>
<evidence type="ECO:0000256" key="3">
    <source>
        <dbReference type="ARBA" id="ARBA00004413"/>
    </source>
</evidence>
<evidence type="ECO:0000256" key="9">
    <source>
        <dbReference type="ARBA" id="ARBA00022475"/>
    </source>
</evidence>
<dbReference type="KEGG" id="pdp:PDIP_01950"/>
<dbReference type="InterPro" id="IPR001452">
    <property type="entry name" value="SH3_domain"/>
</dbReference>
<feature type="compositionally biased region" description="Gly residues" evidence="20">
    <location>
        <begin position="696"/>
        <end position="713"/>
    </location>
</feature>
<dbReference type="Pfam" id="PF03983">
    <property type="entry name" value="SHD1"/>
    <property type="match status" value="1"/>
</dbReference>
<dbReference type="Pfam" id="PF18017">
    <property type="entry name" value="SAM_4"/>
    <property type="match status" value="1"/>
</dbReference>
<dbReference type="CDD" id="cd11773">
    <property type="entry name" value="SH3_Sla1p_1"/>
    <property type="match status" value="1"/>
</dbReference>
<dbReference type="GO" id="GO:0042802">
    <property type="term" value="F:identical protein binding"/>
    <property type="evidence" value="ECO:0007669"/>
    <property type="project" value="InterPro"/>
</dbReference>
<dbReference type="SMART" id="SM00326">
    <property type="entry name" value="SH3"/>
    <property type="match status" value="3"/>
</dbReference>
<dbReference type="PANTHER" id="PTHR15735:SF19">
    <property type="entry name" value="ACTIN CYTOSKELETON-REGULATORY COMPLEX PROTEIN SLA1"/>
    <property type="match status" value="1"/>
</dbReference>
<feature type="compositionally biased region" description="Polar residues" evidence="20">
    <location>
        <begin position="970"/>
        <end position="985"/>
    </location>
</feature>
<feature type="compositionally biased region" description="Low complexity" evidence="20">
    <location>
        <begin position="795"/>
        <end position="815"/>
    </location>
</feature>
<evidence type="ECO:0000256" key="14">
    <source>
        <dbReference type="ARBA" id="ARBA00023136"/>
    </source>
</evidence>
<dbReference type="GO" id="GO:0010008">
    <property type="term" value="C:endosome membrane"/>
    <property type="evidence" value="ECO:0007669"/>
    <property type="project" value="UniProtKB-SubCell"/>
</dbReference>
<dbReference type="InterPro" id="IPR007131">
    <property type="entry name" value="SHD1"/>
</dbReference>
<evidence type="ECO:0000256" key="1">
    <source>
        <dbReference type="ARBA" id="ARBA00004125"/>
    </source>
</evidence>
<feature type="domain" description="SH3" evidence="21">
    <location>
        <begin position="70"/>
        <end position="127"/>
    </location>
</feature>
<evidence type="ECO:0000256" key="18">
    <source>
        <dbReference type="ARBA" id="ARBA00030785"/>
    </source>
</evidence>
<evidence type="ECO:0000256" key="15">
    <source>
        <dbReference type="ARBA" id="ARBA00023203"/>
    </source>
</evidence>
<dbReference type="OMA" id="FMAQGED"/>
<dbReference type="Gene3D" id="1.10.150.50">
    <property type="entry name" value="Transcription Factor, Ets-1"/>
    <property type="match status" value="1"/>
</dbReference>
<dbReference type="GO" id="GO:0006897">
    <property type="term" value="P:endocytosis"/>
    <property type="evidence" value="ECO:0007669"/>
    <property type="project" value="UniProtKB-KW"/>
</dbReference>
<dbReference type="GO" id="GO:0030674">
    <property type="term" value="F:protein-macromolecule adaptor activity"/>
    <property type="evidence" value="ECO:0007669"/>
    <property type="project" value="InterPro"/>
</dbReference>
<dbReference type="InterPro" id="IPR036028">
    <property type="entry name" value="SH3-like_dom_sf"/>
</dbReference>
<evidence type="ECO:0000256" key="2">
    <source>
        <dbReference type="ARBA" id="ARBA00004134"/>
    </source>
</evidence>
<keyword evidence="11" id="KW-0254">Endocytosis</keyword>
<evidence type="ECO:0000256" key="16">
    <source>
        <dbReference type="ARBA" id="ARBA00023212"/>
    </source>
</evidence>
<dbReference type="GO" id="GO:0005886">
    <property type="term" value="C:plasma membrane"/>
    <property type="evidence" value="ECO:0007669"/>
    <property type="project" value="UniProtKB-SubCell"/>
</dbReference>
<dbReference type="PANTHER" id="PTHR15735">
    <property type="entry name" value="FCH AND DOUBLE SH3 DOMAINS PROTEIN"/>
    <property type="match status" value="1"/>
</dbReference>
<accession>A0A7T7BQ39</accession>
<feature type="compositionally biased region" description="Low complexity" evidence="20">
    <location>
        <begin position="986"/>
        <end position="1008"/>
    </location>
</feature>
<feature type="compositionally biased region" description="Low complexity" evidence="20">
    <location>
        <begin position="830"/>
        <end position="851"/>
    </location>
</feature>
<dbReference type="GO" id="GO:0003779">
    <property type="term" value="F:actin binding"/>
    <property type="evidence" value="ECO:0007669"/>
    <property type="project" value="UniProtKB-KW"/>
</dbReference>
<feature type="compositionally biased region" description="Polar residues" evidence="20">
    <location>
        <begin position="912"/>
        <end position="921"/>
    </location>
</feature>
<keyword evidence="8 19" id="KW-0728">SH3 domain</keyword>
<evidence type="ECO:0000313" key="22">
    <source>
        <dbReference type="EMBL" id="QQK47736.1"/>
    </source>
</evidence>
<dbReference type="InterPro" id="IPR056996">
    <property type="entry name" value="PH_SLA1"/>
</dbReference>
<dbReference type="VEuPathDB" id="FungiDB:PDIP_01950"/>
<dbReference type="Pfam" id="PF24081">
    <property type="entry name" value="PH_SLA1"/>
    <property type="match status" value="1"/>
</dbReference>
<feature type="domain" description="SH3" evidence="21">
    <location>
        <begin position="395"/>
        <end position="457"/>
    </location>
</feature>
<organism evidence="22 23">
    <name type="scientific">Penicillium digitatum</name>
    <name type="common">Green mold</name>
    <dbReference type="NCBI Taxonomy" id="36651"/>
    <lineage>
        <taxon>Eukaryota</taxon>
        <taxon>Fungi</taxon>
        <taxon>Dikarya</taxon>
        <taxon>Ascomycota</taxon>
        <taxon>Pezizomycotina</taxon>
        <taxon>Eurotiomycetes</taxon>
        <taxon>Eurotiomycetidae</taxon>
        <taxon>Eurotiales</taxon>
        <taxon>Aspergillaceae</taxon>
        <taxon>Penicillium</taxon>
    </lineage>
</organism>
<dbReference type="InterPro" id="IPR035800">
    <property type="entry name" value="Sla1_SH3_1"/>
</dbReference>
<dbReference type="EMBL" id="CP060779">
    <property type="protein sequence ID" value="QQK47736.1"/>
    <property type="molecule type" value="Genomic_DNA"/>
</dbReference>
<dbReference type="GeneID" id="26228518"/>
<reference evidence="22 23" key="1">
    <citation type="submission" date="2020-08" db="EMBL/GenBank/DDBJ databases">
        <title>The completed genome sequence of the pathogenic ascomycete fungus Penicillium digitatum.</title>
        <authorList>
            <person name="Wang M."/>
        </authorList>
    </citation>
    <scope>NUCLEOTIDE SEQUENCE [LARGE SCALE GENOMIC DNA]</scope>
    <source>
        <strain evidence="22 23">PdW03</strain>
    </source>
</reference>
<keyword evidence="14" id="KW-0472">Membrane</keyword>
<dbReference type="AlphaFoldDB" id="A0A7T7BQ39"/>
<evidence type="ECO:0000256" key="10">
    <source>
        <dbReference type="ARBA" id="ARBA00022490"/>
    </source>
</evidence>
<keyword evidence="15" id="KW-0009">Actin-binding</keyword>
<evidence type="ECO:0000256" key="20">
    <source>
        <dbReference type="SAM" id="MobiDB-lite"/>
    </source>
</evidence>
<evidence type="ECO:0000259" key="21">
    <source>
        <dbReference type="PROSITE" id="PS50002"/>
    </source>
</evidence>
<dbReference type="GO" id="GO:0030479">
    <property type="term" value="C:actin cortical patch"/>
    <property type="evidence" value="ECO:0007669"/>
    <property type="project" value="UniProtKB-SubCell"/>
</dbReference>
<feature type="compositionally biased region" description="Polar residues" evidence="20">
    <location>
        <begin position="1026"/>
        <end position="1036"/>
    </location>
</feature>
<evidence type="ECO:0000256" key="11">
    <source>
        <dbReference type="ARBA" id="ARBA00022583"/>
    </source>
</evidence>
<feature type="domain" description="SH3" evidence="21">
    <location>
        <begin position="2"/>
        <end position="69"/>
    </location>
</feature>
<dbReference type="SUPFAM" id="SSF50044">
    <property type="entry name" value="SH3-domain"/>
    <property type="match status" value="3"/>
</dbReference>
<dbReference type="PRINTS" id="PR00452">
    <property type="entry name" value="SH3DOMAIN"/>
</dbReference>
<feature type="compositionally biased region" description="Low complexity" evidence="20">
    <location>
        <begin position="879"/>
        <end position="890"/>
    </location>
</feature>
<feature type="region of interest" description="Disordered" evidence="20">
    <location>
        <begin position="676"/>
        <end position="951"/>
    </location>
</feature>
<gene>
    <name evidence="22" type="ORF">Pdw03_5371</name>
</gene>
<feature type="region of interest" description="Disordered" evidence="20">
    <location>
        <begin position="133"/>
        <end position="173"/>
    </location>
</feature>
<dbReference type="GO" id="GO:0043130">
    <property type="term" value="F:ubiquitin binding"/>
    <property type="evidence" value="ECO:0007669"/>
    <property type="project" value="InterPro"/>
</dbReference>
<evidence type="ECO:0000256" key="17">
    <source>
        <dbReference type="ARBA" id="ARBA00029697"/>
    </source>
</evidence>
<comment type="subcellular location">
    <subcellularLocation>
        <location evidence="3">Cell membrane</location>
        <topology evidence="3">Peripheral membrane protein</topology>
        <orientation evidence="3">Cytoplasmic side</orientation>
    </subcellularLocation>
    <subcellularLocation>
        <location evidence="2">Cytoplasm</location>
        <location evidence="2">Cytoskeleton</location>
        <location evidence="2">Actin patch</location>
    </subcellularLocation>
    <subcellularLocation>
        <location evidence="1">Endosome membrane</location>
        <topology evidence="1">Peripheral membrane protein</topology>
        <orientation evidence="1">Cytoplasmic side</orientation>
    </subcellularLocation>
</comment>
<dbReference type="CDD" id="cd11775">
    <property type="entry name" value="SH3_Sla1p_3"/>
    <property type="match status" value="1"/>
</dbReference>
<dbReference type="Proteomes" id="UP000595662">
    <property type="component" value="Chromosome 6"/>
</dbReference>
<evidence type="ECO:0000256" key="6">
    <source>
        <dbReference type="ARBA" id="ARBA00017350"/>
    </source>
</evidence>
<sequence length="1121" mass="121092">MGFIGVYSAVYDYQPQGPGELDIREGDLLYILEKNADDDWWKAKKKAGREDEDEPEGLVPNNYVEEARPAHKATALFDYTRQTDEEVSFSEDAELLVYDTSDPDWTLVGYNSEYGFAPSNYIEIIDDAFAAATSPPPPSVRAEPAAPTLPQRPTQTAPEETEASPAGSPVDMSHNPAAAVIASIIHKQHAPVAETTRDEPPPPSRPDRPSYDQAEEREDPSPPSLPRRPPSEQASPPTNRYSPEPTPTPRPQQAVPDVGRDGTHVIKASPPYNRAGEMTPRSPSGYHIYNINEMVEVMGKRKKMPTTLGINMATGIIFISPEGDDRQKEWSAEKLTHYSIEGKHVFVDLIRPSKSIDFHAGAKDTAYEIAAALGEIAGAYRAEGLREVLEAGEGGGPKKGQILYDFMAQGDDEVTVAVGDEVIVLDDTKSEEWWMVRRLKNNKEGVVPSSYVEVTGLIPKAPPMPHEPGLSSVEKNRMEEIRLSKLAMSKSRTDSMDSSDRHSKRDSKIKSKPDPTKVRKWTDRTKDFTVEAQFIGLQDGKIQLHKVNGIKIAVPISKMSVEDLEHVEKVAGVSLDEDKPLSSIRPRVAINKDKEPKSGVSKAGASVQRSDYDWFDFFLKAGVGPHRCERYAQSFNKDAIDESVLPDITSEILQNLGLNLGDTLRVMKVLDTKYGRIPDKSRPRNVSFGGEEVIGNGNGEDGGQGGLFSGPGGALRNNTRRGRPTPNVQAGAVDPKAFEQGDEPKLPDSSASPPPSAAADKPAPAGFDDDAWEVKQPKHPARPSAAATPTPPPAAAQVPQPTGAMADLTLLQTPLQPTPAQPIAPPAPPMSALQPPVTAVQSPAVQQPQQTGATPSLFAQVAQIGQNQQGFSPQQTGFQAQARQRPQAPQTVGQNSLLPPPPPPQRPLSAPQNFSQQQNSFGPPPLQAQLTGLPQAGPPVAPPGQSLSELNQLRYQAAMQPQATGFMGQPQYQNGLMPQPTAFTPQSQFGIQQQQQQQPFGNQMAPQQTGFQGLVPQPTGFGGYGQFQQPMQTGINSVLPPALQPQPTGANGYGNQPYTSPPPVPPIPQQPTATPLSPQKTGPPPSIRFGVKPDGPKKLEPQPTGLRANLAQATPNNPFGF</sequence>